<gene>
    <name evidence="2" type="ORF">GGR20_002075</name>
</gene>
<comment type="caution">
    <text evidence="2">The sequence shown here is derived from an EMBL/GenBank/DDBJ whole genome shotgun (WGS) entry which is preliminary data.</text>
</comment>
<feature type="region of interest" description="Disordered" evidence="1">
    <location>
        <begin position="99"/>
        <end position="127"/>
    </location>
</feature>
<proteinExistence type="predicted"/>
<dbReference type="EMBL" id="JACIEW010000004">
    <property type="protein sequence ID" value="MBB4052432.1"/>
    <property type="molecule type" value="Genomic_DNA"/>
</dbReference>
<evidence type="ECO:0000313" key="2">
    <source>
        <dbReference type="EMBL" id="MBB4052432.1"/>
    </source>
</evidence>
<sequence length="127" mass="13770">MSQILTDREAIRQWVAARGGNPILMDVPDGSQNRTVLQLTFGQHALNSDGNEGPDRVGGFHLVSWEEWFTALEEGGLALKVSDDPAGGNEAEFEFVAREEADRESTDAAQKPASIVTEGPNLANRGY</sequence>
<reference evidence="2 3" key="1">
    <citation type="submission" date="2020-08" db="EMBL/GenBank/DDBJ databases">
        <title>Genomic Encyclopedia of Type Strains, Phase IV (KMG-IV): sequencing the most valuable type-strain genomes for metagenomic binning, comparative biology and taxonomic classification.</title>
        <authorList>
            <person name="Goeker M."/>
        </authorList>
    </citation>
    <scope>NUCLEOTIDE SEQUENCE [LARGE SCALE GENOMIC DNA]</scope>
    <source>
        <strain evidence="2 3">DSM 23447</strain>
    </source>
</reference>
<dbReference type="Proteomes" id="UP000547011">
    <property type="component" value="Unassembled WGS sequence"/>
</dbReference>
<evidence type="ECO:0008006" key="4">
    <source>
        <dbReference type="Google" id="ProtNLM"/>
    </source>
</evidence>
<dbReference type="AlphaFoldDB" id="A0A7W6INH2"/>
<accession>A0A7W6INH2</accession>
<keyword evidence="3" id="KW-1185">Reference proteome</keyword>
<organism evidence="2 3">
    <name type="scientific">Devosia subaequoris</name>
    <dbReference type="NCBI Taxonomy" id="395930"/>
    <lineage>
        <taxon>Bacteria</taxon>
        <taxon>Pseudomonadati</taxon>
        <taxon>Pseudomonadota</taxon>
        <taxon>Alphaproteobacteria</taxon>
        <taxon>Hyphomicrobiales</taxon>
        <taxon>Devosiaceae</taxon>
        <taxon>Devosia</taxon>
    </lineage>
</organism>
<dbReference type="RefSeq" id="WP_183311135.1">
    <property type="nucleotide sequence ID" value="NZ_JACIEW010000004.1"/>
</dbReference>
<evidence type="ECO:0000313" key="3">
    <source>
        <dbReference type="Proteomes" id="UP000547011"/>
    </source>
</evidence>
<protein>
    <recommendedName>
        <fullName evidence="4">1,4-alpha-glucan branching enzyme</fullName>
    </recommendedName>
</protein>
<evidence type="ECO:0000256" key="1">
    <source>
        <dbReference type="SAM" id="MobiDB-lite"/>
    </source>
</evidence>
<name>A0A7W6INH2_9HYPH</name>